<proteinExistence type="predicted"/>
<name>A0A0M9ACB6_9HYME</name>
<keyword evidence="2" id="KW-1185">Reference proteome</keyword>
<evidence type="ECO:0000313" key="2">
    <source>
        <dbReference type="Proteomes" id="UP000053105"/>
    </source>
</evidence>
<protein>
    <submittedName>
        <fullName evidence="1">Uncharacterized protein</fullName>
    </submittedName>
</protein>
<dbReference type="STRING" id="166423.A0A0M9ACB6"/>
<dbReference type="EMBL" id="KQ435694">
    <property type="protein sequence ID" value="KOX80936.1"/>
    <property type="molecule type" value="Genomic_DNA"/>
</dbReference>
<evidence type="ECO:0000313" key="1">
    <source>
        <dbReference type="EMBL" id="KOX80936.1"/>
    </source>
</evidence>
<dbReference type="AlphaFoldDB" id="A0A0M9ACB6"/>
<dbReference type="Proteomes" id="UP000053105">
    <property type="component" value="Unassembled WGS sequence"/>
</dbReference>
<reference evidence="1 2" key="1">
    <citation type="submission" date="2015-07" db="EMBL/GenBank/DDBJ databases">
        <title>The genome of Melipona quadrifasciata.</title>
        <authorList>
            <person name="Pan H."/>
            <person name="Kapheim K."/>
        </authorList>
    </citation>
    <scope>NUCLEOTIDE SEQUENCE [LARGE SCALE GENOMIC DNA]</scope>
    <source>
        <strain evidence="1">0111107301</strain>
        <tissue evidence="1">Whole body</tissue>
    </source>
</reference>
<dbReference type="OrthoDB" id="7633688at2759"/>
<accession>A0A0M9ACB6</accession>
<gene>
    <name evidence="1" type="ORF">WN51_00854</name>
</gene>
<sequence length="299" mass="34371">MAPISKNTMLQIYKVSMENYKLVHFFLIYHFESEFFMYNLSADSCANRNYGSIGVLIFASQKNSLYSKLDQALRGISNHCLLSLTVCIVRFEEKTHSTCLRVDEIMNGEQSSLSQYQLTKPDIKVFACCFSVSLFPKNVCLEDSSGSGKVIHGVHIEPAHEVKKRSISQPVRILLSYDESVYRLSYSSCLNLKLIKLVFSYIKWQLLLSIPSLQYTVKLVSKMRAPPHFKIQVSSYPCNEMPRENKFAIKENLICEKGRFDKRAAQILSIEQPKKRLKTSERQYSAGFCAGIALQYWYK</sequence>
<organism evidence="1 2">
    <name type="scientific">Melipona quadrifasciata</name>
    <dbReference type="NCBI Taxonomy" id="166423"/>
    <lineage>
        <taxon>Eukaryota</taxon>
        <taxon>Metazoa</taxon>
        <taxon>Ecdysozoa</taxon>
        <taxon>Arthropoda</taxon>
        <taxon>Hexapoda</taxon>
        <taxon>Insecta</taxon>
        <taxon>Pterygota</taxon>
        <taxon>Neoptera</taxon>
        <taxon>Endopterygota</taxon>
        <taxon>Hymenoptera</taxon>
        <taxon>Apocrita</taxon>
        <taxon>Aculeata</taxon>
        <taxon>Apoidea</taxon>
        <taxon>Anthophila</taxon>
        <taxon>Apidae</taxon>
        <taxon>Melipona</taxon>
    </lineage>
</organism>